<sequence length="75" mass="8315">MCNTAALRLYTHFGSTALNFSLLSWYDPISTSAVCGRAVTSPPLQEYTTLCFPATFCFFFFPPSPGLFTPVFLEC</sequence>
<accession>A0ABR3NDV7</accession>
<dbReference type="EMBL" id="JAYMGO010000005">
    <property type="protein sequence ID" value="KAL1274932.1"/>
    <property type="molecule type" value="Genomic_DNA"/>
</dbReference>
<gene>
    <name evidence="1" type="ORF">QQF64_027746</name>
</gene>
<name>A0ABR3NDV7_9TELE</name>
<dbReference type="Proteomes" id="UP001558613">
    <property type="component" value="Unassembled WGS sequence"/>
</dbReference>
<organism evidence="1 2">
    <name type="scientific">Cirrhinus molitorella</name>
    <name type="common">mud carp</name>
    <dbReference type="NCBI Taxonomy" id="172907"/>
    <lineage>
        <taxon>Eukaryota</taxon>
        <taxon>Metazoa</taxon>
        <taxon>Chordata</taxon>
        <taxon>Craniata</taxon>
        <taxon>Vertebrata</taxon>
        <taxon>Euteleostomi</taxon>
        <taxon>Actinopterygii</taxon>
        <taxon>Neopterygii</taxon>
        <taxon>Teleostei</taxon>
        <taxon>Ostariophysi</taxon>
        <taxon>Cypriniformes</taxon>
        <taxon>Cyprinidae</taxon>
        <taxon>Labeoninae</taxon>
        <taxon>Labeonini</taxon>
        <taxon>Cirrhinus</taxon>
    </lineage>
</organism>
<evidence type="ECO:0000313" key="1">
    <source>
        <dbReference type="EMBL" id="KAL1274932.1"/>
    </source>
</evidence>
<proteinExistence type="predicted"/>
<evidence type="ECO:0000313" key="2">
    <source>
        <dbReference type="Proteomes" id="UP001558613"/>
    </source>
</evidence>
<keyword evidence="2" id="KW-1185">Reference proteome</keyword>
<evidence type="ECO:0008006" key="3">
    <source>
        <dbReference type="Google" id="ProtNLM"/>
    </source>
</evidence>
<comment type="caution">
    <text evidence="1">The sequence shown here is derived from an EMBL/GenBank/DDBJ whole genome shotgun (WGS) entry which is preliminary data.</text>
</comment>
<reference evidence="1 2" key="1">
    <citation type="submission" date="2023-09" db="EMBL/GenBank/DDBJ databases">
        <authorList>
            <person name="Wang M."/>
        </authorList>
    </citation>
    <scope>NUCLEOTIDE SEQUENCE [LARGE SCALE GENOMIC DNA]</scope>
    <source>
        <strain evidence="1">GT-2023</strain>
        <tissue evidence="1">Liver</tissue>
    </source>
</reference>
<protein>
    <recommendedName>
        <fullName evidence="3">Secreted protein</fullName>
    </recommendedName>
</protein>